<evidence type="ECO:0000256" key="6">
    <source>
        <dbReference type="ARBA" id="ARBA00023306"/>
    </source>
</evidence>
<dbReference type="SMART" id="SM00320">
    <property type="entry name" value="WD40"/>
    <property type="match status" value="4"/>
</dbReference>
<evidence type="ECO:0000256" key="4">
    <source>
        <dbReference type="ARBA" id="ARBA00022737"/>
    </source>
</evidence>
<dbReference type="GO" id="GO:1905786">
    <property type="term" value="P:positive regulation of anaphase-promoting complex-dependent catabolic process"/>
    <property type="evidence" value="ECO:0007669"/>
    <property type="project" value="TreeGrafter"/>
</dbReference>
<dbReference type="InterPro" id="IPR001680">
    <property type="entry name" value="WD40_rpt"/>
</dbReference>
<dbReference type="OrthoDB" id="10263272at2759"/>
<feature type="repeat" description="WD" evidence="7">
    <location>
        <begin position="319"/>
        <end position="351"/>
    </location>
</feature>
<gene>
    <name evidence="10" type="ORF">FKW44_016776</name>
</gene>
<dbReference type="InterPro" id="IPR015943">
    <property type="entry name" value="WD40/YVTN_repeat-like_dom_sf"/>
</dbReference>
<evidence type="ECO:0000256" key="1">
    <source>
        <dbReference type="ARBA" id="ARBA00006445"/>
    </source>
</evidence>
<sequence>MSASRFPPSLLSPPMTFLKSVSVFLFLSSSVFPTPAMSAFEKDSSKTSSSRRKALETSLNSSSSNRLSSLVNSKKFKTPTKGLRSPSSNGSSSHGTPSRGKAGGNKTPGDRFIPSRLGSDFDRSKYLLTELSPSKKERMSSVLGGETRILSYAAQSTPFSPFRTRQFPQTASGTSKKSTRHIPSVPERILDAPELLNDYYLNLLDWSSSNHLAVALGPQVFLWNASSGDIQALLSLPEDTPVTSLKWIKEGGNYLAVGTGASQVQLWDVEAAKRTRILSSHTDRVSCLSWNAYILSSGSRSGEIHHSDVRVASHHIASSNAHSQEVCGLAWSPNGRILASGANDNVLNLWEASGSGGLYARPEPCHSLTQHQAAVKALAWCPWQPHVLASGGGTADRCIKIWNANNGNLLNSVDTKSQYKELVSSHGFANNQVTIWKYPSMTKTAELLGHTERVLHMALSPMGPQSYLLGQMRRYASGNKKEASKAPAQTSNKLRANIR</sequence>
<dbReference type="PROSITE" id="PS50082">
    <property type="entry name" value="WD_REPEATS_2"/>
    <property type="match status" value="1"/>
</dbReference>
<dbReference type="SUPFAM" id="SSF50978">
    <property type="entry name" value="WD40 repeat-like"/>
    <property type="match status" value="1"/>
</dbReference>
<organism evidence="10 11">
    <name type="scientific">Caligus rogercresseyi</name>
    <name type="common">Sea louse</name>
    <dbReference type="NCBI Taxonomy" id="217165"/>
    <lineage>
        <taxon>Eukaryota</taxon>
        <taxon>Metazoa</taxon>
        <taxon>Ecdysozoa</taxon>
        <taxon>Arthropoda</taxon>
        <taxon>Crustacea</taxon>
        <taxon>Multicrustacea</taxon>
        <taxon>Hexanauplia</taxon>
        <taxon>Copepoda</taxon>
        <taxon>Siphonostomatoida</taxon>
        <taxon>Caligidae</taxon>
        <taxon>Caligus</taxon>
    </lineage>
</organism>
<dbReference type="PANTHER" id="PTHR19918">
    <property type="entry name" value="CELL DIVISION CYCLE 20 CDC20 FIZZY -RELATED"/>
    <property type="match status" value="1"/>
</dbReference>
<reference evidence="11" key="1">
    <citation type="submission" date="2021-01" db="EMBL/GenBank/DDBJ databases">
        <title>Caligus Genome Assembly.</title>
        <authorList>
            <person name="Gallardo-Escarate C."/>
        </authorList>
    </citation>
    <scope>NUCLEOTIDE SEQUENCE [LARGE SCALE GENOMIC DNA]</scope>
</reference>
<dbReference type="AlphaFoldDB" id="A0A7T8K0P7"/>
<evidence type="ECO:0000256" key="3">
    <source>
        <dbReference type="ARBA" id="ARBA00022618"/>
    </source>
</evidence>
<keyword evidence="4" id="KW-0677">Repeat</keyword>
<feature type="compositionally biased region" description="Low complexity" evidence="8">
    <location>
        <begin position="58"/>
        <end position="73"/>
    </location>
</feature>
<keyword evidence="11" id="KW-1185">Reference proteome</keyword>
<evidence type="ECO:0000259" key="9">
    <source>
        <dbReference type="Pfam" id="PF24807"/>
    </source>
</evidence>
<dbReference type="GO" id="GO:0051301">
    <property type="term" value="P:cell division"/>
    <property type="evidence" value="ECO:0007669"/>
    <property type="project" value="UniProtKB-KW"/>
</dbReference>
<dbReference type="GO" id="GO:0005680">
    <property type="term" value="C:anaphase-promoting complex"/>
    <property type="evidence" value="ECO:0007669"/>
    <property type="project" value="TreeGrafter"/>
</dbReference>
<keyword evidence="6" id="KW-0131">Cell cycle</keyword>
<name>A0A7T8K0P7_CALRO</name>
<keyword evidence="3 10" id="KW-0132">Cell division</keyword>
<proteinExistence type="inferred from homology"/>
<feature type="region of interest" description="Disordered" evidence="8">
    <location>
        <begin position="39"/>
        <end position="118"/>
    </location>
</feature>
<feature type="non-terminal residue" evidence="10">
    <location>
        <position position="1"/>
    </location>
</feature>
<evidence type="ECO:0000256" key="5">
    <source>
        <dbReference type="ARBA" id="ARBA00022776"/>
    </source>
</evidence>
<feature type="compositionally biased region" description="Polar residues" evidence="8">
    <location>
        <begin position="487"/>
        <end position="499"/>
    </location>
</feature>
<evidence type="ECO:0000313" key="11">
    <source>
        <dbReference type="Proteomes" id="UP000595437"/>
    </source>
</evidence>
<dbReference type="PANTHER" id="PTHR19918:SF8">
    <property type="entry name" value="FI02843P"/>
    <property type="match status" value="1"/>
</dbReference>
<dbReference type="PROSITE" id="PS50294">
    <property type="entry name" value="WD_REPEATS_REGION"/>
    <property type="match status" value="1"/>
</dbReference>
<feature type="compositionally biased region" description="Polar residues" evidence="8">
    <location>
        <begin position="166"/>
        <end position="176"/>
    </location>
</feature>
<accession>A0A7T8K0P7</accession>
<dbReference type="Gene3D" id="2.130.10.10">
    <property type="entry name" value="YVTN repeat-like/Quinoprotein amine dehydrogenase"/>
    <property type="match status" value="1"/>
</dbReference>
<dbReference type="InterPro" id="IPR033010">
    <property type="entry name" value="Cdc20/Fizzy"/>
</dbReference>
<dbReference type="Proteomes" id="UP000595437">
    <property type="component" value="Chromosome 11"/>
</dbReference>
<evidence type="ECO:0000256" key="8">
    <source>
        <dbReference type="SAM" id="MobiDB-lite"/>
    </source>
</evidence>
<feature type="region of interest" description="Disordered" evidence="8">
    <location>
        <begin position="162"/>
        <end position="182"/>
    </location>
</feature>
<feature type="compositionally biased region" description="Low complexity" evidence="8">
    <location>
        <begin position="85"/>
        <end position="98"/>
    </location>
</feature>
<keyword evidence="5" id="KW-0498">Mitosis</keyword>
<evidence type="ECO:0000256" key="7">
    <source>
        <dbReference type="PROSITE-ProRule" id="PRU00221"/>
    </source>
</evidence>
<feature type="region of interest" description="Disordered" evidence="8">
    <location>
        <begin position="478"/>
        <end position="499"/>
    </location>
</feature>
<dbReference type="Pfam" id="PF24807">
    <property type="entry name" value="WD40_CDC20-Fz"/>
    <property type="match status" value="1"/>
</dbReference>
<protein>
    <submittedName>
        <fullName evidence="10">Cell division cycle protein 20 -like protein</fullName>
    </submittedName>
</protein>
<feature type="domain" description="CDC20/Fizzy WD40" evidence="9">
    <location>
        <begin position="190"/>
        <end position="463"/>
    </location>
</feature>
<dbReference type="GO" id="GO:0031145">
    <property type="term" value="P:anaphase-promoting complex-dependent catabolic process"/>
    <property type="evidence" value="ECO:0007669"/>
    <property type="project" value="TreeGrafter"/>
</dbReference>
<evidence type="ECO:0000313" key="10">
    <source>
        <dbReference type="EMBL" id="QQP42188.1"/>
    </source>
</evidence>
<dbReference type="GO" id="GO:1990757">
    <property type="term" value="F:ubiquitin ligase activator activity"/>
    <property type="evidence" value="ECO:0007669"/>
    <property type="project" value="TreeGrafter"/>
</dbReference>
<keyword evidence="2 7" id="KW-0853">WD repeat</keyword>
<dbReference type="GO" id="GO:0010997">
    <property type="term" value="F:anaphase-promoting complex binding"/>
    <property type="evidence" value="ECO:0007669"/>
    <property type="project" value="InterPro"/>
</dbReference>
<dbReference type="InterPro" id="IPR036322">
    <property type="entry name" value="WD40_repeat_dom_sf"/>
</dbReference>
<dbReference type="EMBL" id="CP045900">
    <property type="protein sequence ID" value="QQP42188.1"/>
    <property type="molecule type" value="Genomic_DNA"/>
</dbReference>
<comment type="similarity">
    <text evidence="1">Belongs to the WD repeat CDC20/Fizzy family.</text>
</comment>
<evidence type="ECO:0000256" key="2">
    <source>
        <dbReference type="ARBA" id="ARBA00022574"/>
    </source>
</evidence>
<dbReference type="InterPro" id="IPR056150">
    <property type="entry name" value="WD40_CDC20-Fz"/>
</dbReference>